<dbReference type="OMA" id="NCLNVHE"/>
<feature type="domain" description="Lon N-terminal" evidence="2">
    <location>
        <begin position="103"/>
        <end position="219"/>
    </location>
</feature>
<dbReference type="InterPro" id="IPR046336">
    <property type="entry name" value="Lon_prtase_N_sf"/>
</dbReference>
<sequence length="488" mass="52494">MSAMRVLLLAGALCPSTGGARAPAAWRAQQRARAPRRACRPLASDGGDLLGGADAGRNERVGELKRLFYAPDAAASDEPAANARRARAHGVYADLALCRWSFTILPHAQLVLNVFQPEYVHLFESLIATRPPWLYAHVQLPGGLANLANDDYALVPGSKAPLAGTLMRVVRADRQSDARLRLVVQGLRRVRVLRATQRLPFARADVRALPDAEELGAELQSARVELGAAAGVGGEHGVALARLCAAGAAARAAAWAAYETADASLVPGMVQERYYGVQGPWAPPLVPLNASAAGACADEAARAARRAMREVVAAQGAEWRARADWEADVARDAERLRATRALSSVSGADECARLAELERELWVNLDALLRRLHALRPDKAGAMPVPSPMLGLLPPTPPEGWPADFRCAAAAAERADVAREQPALGFVAVDEVYPPLRRAQRLSYVVWDLLGREGESRQPVLEAASIAERLTLALWWIDEMTQAVLENR</sequence>
<feature type="signal peptide" evidence="1">
    <location>
        <begin position="1"/>
        <end position="19"/>
    </location>
</feature>
<reference evidence="3" key="1">
    <citation type="submission" date="2021-05" db="EMBL/GenBank/DDBJ databases">
        <title>The genome of the haptophyte Pavlova lutheri (Diacronema luteri, Pavlovales) - a model for lipid biosynthesis in eukaryotic algae.</title>
        <authorList>
            <person name="Hulatt C.J."/>
            <person name="Posewitz M.C."/>
        </authorList>
    </citation>
    <scope>NUCLEOTIDE SEQUENCE</scope>
    <source>
        <strain evidence="3">NIVA-4/92</strain>
    </source>
</reference>
<keyword evidence="1" id="KW-0732">Signal</keyword>
<evidence type="ECO:0000313" key="3">
    <source>
        <dbReference type="EMBL" id="KAG8471159.1"/>
    </source>
</evidence>
<feature type="chain" id="PRO_5035199125" description="Lon N-terminal domain-containing protein" evidence="1">
    <location>
        <begin position="20"/>
        <end position="488"/>
    </location>
</feature>
<accession>A0A8J6CFX4</accession>
<dbReference type="Proteomes" id="UP000751190">
    <property type="component" value="Unassembled WGS sequence"/>
</dbReference>
<organism evidence="3 4">
    <name type="scientific">Diacronema lutheri</name>
    <name type="common">Unicellular marine alga</name>
    <name type="synonym">Monochrysis lutheri</name>
    <dbReference type="NCBI Taxonomy" id="2081491"/>
    <lineage>
        <taxon>Eukaryota</taxon>
        <taxon>Haptista</taxon>
        <taxon>Haptophyta</taxon>
        <taxon>Pavlovophyceae</taxon>
        <taxon>Pavlovales</taxon>
        <taxon>Pavlovaceae</taxon>
        <taxon>Diacronema</taxon>
    </lineage>
</organism>
<evidence type="ECO:0000313" key="4">
    <source>
        <dbReference type="Proteomes" id="UP000751190"/>
    </source>
</evidence>
<gene>
    <name evidence="3" type="ORF">KFE25_009580</name>
</gene>
<comment type="caution">
    <text evidence="3">The sequence shown here is derived from an EMBL/GenBank/DDBJ whole genome shotgun (WGS) entry which is preliminary data.</text>
</comment>
<keyword evidence="4" id="KW-1185">Reference proteome</keyword>
<proteinExistence type="predicted"/>
<dbReference type="InterPro" id="IPR015947">
    <property type="entry name" value="PUA-like_sf"/>
</dbReference>
<evidence type="ECO:0000256" key="1">
    <source>
        <dbReference type="SAM" id="SignalP"/>
    </source>
</evidence>
<dbReference type="OrthoDB" id="514074at2759"/>
<dbReference type="InterPro" id="IPR003111">
    <property type="entry name" value="Lon_prtase_N"/>
</dbReference>
<dbReference type="SUPFAM" id="SSF88697">
    <property type="entry name" value="PUA domain-like"/>
    <property type="match status" value="1"/>
</dbReference>
<dbReference type="Gene3D" id="2.30.130.40">
    <property type="entry name" value="LON domain-like"/>
    <property type="match status" value="1"/>
</dbReference>
<dbReference type="EMBL" id="JAGTXO010000001">
    <property type="protein sequence ID" value="KAG8471159.1"/>
    <property type="molecule type" value="Genomic_DNA"/>
</dbReference>
<evidence type="ECO:0000259" key="2">
    <source>
        <dbReference type="Pfam" id="PF02190"/>
    </source>
</evidence>
<dbReference type="PANTHER" id="PTHR46732:SF8">
    <property type="entry name" value="ATP-DEPENDENT PROTEASE LA (LON) DOMAIN PROTEIN"/>
    <property type="match status" value="1"/>
</dbReference>
<name>A0A8J6CFX4_DIALT</name>
<dbReference type="PANTHER" id="PTHR46732">
    <property type="entry name" value="ATP-DEPENDENT PROTEASE LA (LON) DOMAIN PROTEIN"/>
    <property type="match status" value="1"/>
</dbReference>
<dbReference type="AlphaFoldDB" id="A0A8J6CFX4"/>
<protein>
    <recommendedName>
        <fullName evidence="2">Lon N-terminal domain-containing protein</fullName>
    </recommendedName>
</protein>
<dbReference type="Pfam" id="PF02190">
    <property type="entry name" value="LON_substr_bdg"/>
    <property type="match status" value="1"/>
</dbReference>